<proteinExistence type="predicted"/>
<dbReference type="AlphaFoldDB" id="A0AAV7IPJ6"/>
<protein>
    <submittedName>
        <fullName evidence="2">Uncharacterized protein</fullName>
    </submittedName>
</protein>
<evidence type="ECO:0000313" key="2">
    <source>
        <dbReference type="EMBL" id="KAH0557370.1"/>
    </source>
</evidence>
<reference evidence="2 3" key="1">
    <citation type="journal article" date="2021" name="J. Hered.">
        <title>A chromosome-level genome assembly of the parasitoid wasp, Cotesia glomerata (Hymenoptera: Braconidae).</title>
        <authorList>
            <person name="Pinto B.J."/>
            <person name="Weis J.J."/>
            <person name="Gamble T."/>
            <person name="Ode P.J."/>
            <person name="Paul R."/>
            <person name="Zaspel J.M."/>
        </authorList>
    </citation>
    <scope>NUCLEOTIDE SEQUENCE [LARGE SCALE GENOMIC DNA]</scope>
    <source>
        <strain evidence="2">CgM1</strain>
    </source>
</reference>
<feature type="region of interest" description="Disordered" evidence="1">
    <location>
        <begin position="294"/>
        <end position="343"/>
    </location>
</feature>
<accession>A0AAV7IPJ6</accession>
<feature type="compositionally biased region" description="Basic and acidic residues" evidence="1">
    <location>
        <begin position="317"/>
        <end position="327"/>
    </location>
</feature>
<feature type="compositionally biased region" description="Basic residues" evidence="1">
    <location>
        <begin position="328"/>
        <end position="343"/>
    </location>
</feature>
<dbReference type="EMBL" id="JAHXZJ010000747">
    <property type="protein sequence ID" value="KAH0557370.1"/>
    <property type="molecule type" value="Genomic_DNA"/>
</dbReference>
<sequence>MKSRLARFCKIGELEGWNGSQRSTCGSGVSYSGESSDSSPQTDRNFLKTDPVQSTSPAMDPSWLMLGLELPMSRLKLFLHGLGLYMEGNIETLRDRLIRFQDYKRGLPGVHWDPAVDEGSSPGDDPELALLSERVNRRYKGSCQNLIEPVDDSLGSNICLVQELVFGGGSAKHETHKSELVNDSSSTMDGVLLDHAKGITGPPIDNDGKSVYFESPTDQFVTCRDLDVAIRTLESKIEDCFAKLQQVPIRDSAPLKDLNNRVFKRRRRRFCNNLKKPSDGTIISDEAVHNLTTEYTNGGNASTEVSTSTFSSNSSNQKDRSSDDKSKIVKKRRHRRRRPFKKSKISRVSLVASNVVNFS</sequence>
<dbReference type="Proteomes" id="UP000826195">
    <property type="component" value="Unassembled WGS sequence"/>
</dbReference>
<keyword evidence="3" id="KW-1185">Reference proteome</keyword>
<feature type="compositionally biased region" description="Low complexity" evidence="1">
    <location>
        <begin position="302"/>
        <end position="316"/>
    </location>
</feature>
<gene>
    <name evidence="2" type="ORF">KQX54_004810</name>
</gene>
<feature type="region of interest" description="Disordered" evidence="1">
    <location>
        <begin position="23"/>
        <end position="58"/>
    </location>
</feature>
<evidence type="ECO:0000256" key="1">
    <source>
        <dbReference type="SAM" id="MobiDB-lite"/>
    </source>
</evidence>
<evidence type="ECO:0000313" key="3">
    <source>
        <dbReference type="Proteomes" id="UP000826195"/>
    </source>
</evidence>
<name>A0AAV7IPJ6_COTGL</name>
<organism evidence="2 3">
    <name type="scientific">Cotesia glomerata</name>
    <name type="common">Lepidopteran parasitic wasp</name>
    <name type="synonym">Apanteles glomeratus</name>
    <dbReference type="NCBI Taxonomy" id="32391"/>
    <lineage>
        <taxon>Eukaryota</taxon>
        <taxon>Metazoa</taxon>
        <taxon>Ecdysozoa</taxon>
        <taxon>Arthropoda</taxon>
        <taxon>Hexapoda</taxon>
        <taxon>Insecta</taxon>
        <taxon>Pterygota</taxon>
        <taxon>Neoptera</taxon>
        <taxon>Endopterygota</taxon>
        <taxon>Hymenoptera</taxon>
        <taxon>Apocrita</taxon>
        <taxon>Ichneumonoidea</taxon>
        <taxon>Braconidae</taxon>
        <taxon>Microgastrinae</taxon>
        <taxon>Cotesia</taxon>
    </lineage>
</organism>
<feature type="compositionally biased region" description="Low complexity" evidence="1">
    <location>
        <begin position="26"/>
        <end position="39"/>
    </location>
</feature>
<comment type="caution">
    <text evidence="2">The sequence shown here is derived from an EMBL/GenBank/DDBJ whole genome shotgun (WGS) entry which is preliminary data.</text>
</comment>